<dbReference type="GO" id="GO:0009245">
    <property type="term" value="P:lipid A biosynthetic process"/>
    <property type="evidence" value="ECO:0007669"/>
    <property type="project" value="UniProtKB-UniRule"/>
</dbReference>
<keyword evidence="5 13" id="KW-0444">Lipid biosynthesis</keyword>
<dbReference type="Proteomes" id="UP000198851">
    <property type="component" value="Unassembled WGS sequence"/>
</dbReference>
<evidence type="ECO:0000256" key="3">
    <source>
        <dbReference type="ARBA" id="ARBA00012071"/>
    </source>
</evidence>
<keyword evidence="6 13" id="KW-0441">Lipid A biosynthesis</keyword>
<gene>
    <name evidence="13" type="primary">lpxK</name>
    <name evidence="14" type="ORF">SAMN04488036_10879</name>
</gene>
<comment type="pathway">
    <text evidence="2 13">Glycolipid biosynthesis; lipid IV(A) biosynthesis; lipid IV(A) from (3R)-3-hydroxytetradecanoyl-[acyl-carrier-protein] and UDP-N-acetyl-alpha-D-glucosamine: step 6/6.</text>
</comment>
<evidence type="ECO:0000256" key="5">
    <source>
        <dbReference type="ARBA" id="ARBA00022516"/>
    </source>
</evidence>
<feature type="binding site" evidence="13">
    <location>
        <begin position="56"/>
        <end position="63"/>
    </location>
    <ligand>
        <name>ATP</name>
        <dbReference type="ChEBI" id="CHEBI:30616"/>
    </ligand>
</feature>
<proteinExistence type="inferred from homology"/>
<dbReference type="EC" id="2.7.1.130" evidence="3 13"/>
<dbReference type="GO" id="GO:0009244">
    <property type="term" value="P:lipopolysaccharide core region biosynthetic process"/>
    <property type="evidence" value="ECO:0007669"/>
    <property type="project" value="TreeGrafter"/>
</dbReference>
<evidence type="ECO:0000256" key="8">
    <source>
        <dbReference type="ARBA" id="ARBA00022741"/>
    </source>
</evidence>
<accession>A0A1I4GFN0</accession>
<dbReference type="InterPro" id="IPR027417">
    <property type="entry name" value="P-loop_NTPase"/>
</dbReference>
<dbReference type="PANTHER" id="PTHR42724">
    <property type="entry name" value="TETRAACYLDISACCHARIDE 4'-KINASE"/>
    <property type="match status" value="1"/>
</dbReference>
<evidence type="ECO:0000256" key="1">
    <source>
        <dbReference type="ARBA" id="ARBA00002274"/>
    </source>
</evidence>
<evidence type="ECO:0000256" key="10">
    <source>
        <dbReference type="ARBA" id="ARBA00022840"/>
    </source>
</evidence>
<dbReference type="Pfam" id="PF02606">
    <property type="entry name" value="LpxK"/>
    <property type="match status" value="1"/>
</dbReference>
<dbReference type="GO" id="GO:0005886">
    <property type="term" value="C:plasma membrane"/>
    <property type="evidence" value="ECO:0007669"/>
    <property type="project" value="TreeGrafter"/>
</dbReference>
<dbReference type="GO" id="GO:0009029">
    <property type="term" value="F:lipid-A 4'-kinase activity"/>
    <property type="evidence" value="ECO:0007669"/>
    <property type="project" value="UniProtKB-UniRule"/>
</dbReference>
<evidence type="ECO:0000256" key="6">
    <source>
        <dbReference type="ARBA" id="ARBA00022556"/>
    </source>
</evidence>
<evidence type="ECO:0000256" key="12">
    <source>
        <dbReference type="ARBA" id="ARBA00029757"/>
    </source>
</evidence>
<name>A0A1I4GFN0_9RHOB</name>
<keyword evidence="9 13" id="KW-0418">Kinase</keyword>
<dbReference type="AlphaFoldDB" id="A0A1I4GFN0"/>
<dbReference type="STRING" id="1280847.SAMN04488036_10879"/>
<dbReference type="HAMAP" id="MF_00409">
    <property type="entry name" value="LpxK"/>
    <property type="match status" value="1"/>
</dbReference>
<reference evidence="15" key="1">
    <citation type="submission" date="2016-10" db="EMBL/GenBank/DDBJ databases">
        <authorList>
            <person name="Varghese N."/>
            <person name="Submissions S."/>
        </authorList>
    </citation>
    <scope>NUCLEOTIDE SEQUENCE [LARGE SCALE GENOMIC DNA]</scope>
    <source>
        <strain evidence="15">DSM 28453</strain>
    </source>
</reference>
<evidence type="ECO:0000256" key="13">
    <source>
        <dbReference type="HAMAP-Rule" id="MF_00409"/>
    </source>
</evidence>
<dbReference type="GO" id="GO:0005524">
    <property type="term" value="F:ATP binding"/>
    <property type="evidence" value="ECO:0007669"/>
    <property type="project" value="UniProtKB-UniRule"/>
</dbReference>
<dbReference type="RefSeq" id="WP_093325346.1">
    <property type="nucleotide sequence ID" value="NZ_FOSZ01000008.1"/>
</dbReference>
<evidence type="ECO:0000313" key="15">
    <source>
        <dbReference type="Proteomes" id="UP000198851"/>
    </source>
</evidence>
<dbReference type="EMBL" id="FOSZ01000008">
    <property type="protein sequence ID" value="SFL27926.1"/>
    <property type="molecule type" value="Genomic_DNA"/>
</dbReference>
<comment type="catalytic activity">
    <reaction evidence="13">
        <text>a lipid A disaccharide + ATP = a lipid IVA + ADP + H(+)</text>
        <dbReference type="Rhea" id="RHEA:67840"/>
        <dbReference type="ChEBI" id="CHEBI:15378"/>
        <dbReference type="ChEBI" id="CHEBI:30616"/>
        <dbReference type="ChEBI" id="CHEBI:176343"/>
        <dbReference type="ChEBI" id="CHEBI:176425"/>
        <dbReference type="ChEBI" id="CHEBI:456216"/>
        <dbReference type="EC" id="2.7.1.130"/>
    </reaction>
</comment>
<protein>
    <recommendedName>
        <fullName evidence="4 13">Tetraacyldisaccharide 4'-kinase</fullName>
        <ecNumber evidence="3 13">2.7.1.130</ecNumber>
    </recommendedName>
    <alternativeName>
        <fullName evidence="12 13">Lipid A 4'-kinase</fullName>
    </alternativeName>
</protein>
<keyword evidence="8 13" id="KW-0547">Nucleotide-binding</keyword>
<comment type="similarity">
    <text evidence="13">Belongs to the LpxK family.</text>
</comment>
<dbReference type="InterPro" id="IPR003758">
    <property type="entry name" value="LpxK"/>
</dbReference>
<evidence type="ECO:0000256" key="2">
    <source>
        <dbReference type="ARBA" id="ARBA00004870"/>
    </source>
</evidence>
<dbReference type="PANTHER" id="PTHR42724:SF1">
    <property type="entry name" value="TETRAACYLDISACCHARIDE 4'-KINASE, MITOCHONDRIAL-RELATED"/>
    <property type="match status" value="1"/>
</dbReference>
<keyword evidence="7 13" id="KW-0808">Transferase</keyword>
<keyword evidence="10 13" id="KW-0067">ATP-binding</keyword>
<evidence type="ECO:0000256" key="7">
    <source>
        <dbReference type="ARBA" id="ARBA00022679"/>
    </source>
</evidence>
<keyword evidence="11 13" id="KW-0443">Lipid metabolism</keyword>
<evidence type="ECO:0000313" key="14">
    <source>
        <dbReference type="EMBL" id="SFL27926.1"/>
    </source>
</evidence>
<evidence type="ECO:0000256" key="11">
    <source>
        <dbReference type="ARBA" id="ARBA00023098"/>
    </source>
</evidence>
<dbReference type="NCBIfam" id="TIGR00682">
    <property type="entry name" value="lpxK"/>
    <property type="match status" value="1"/>
</dbReference>
<keyword evidence="15" id="KW-1185">Reference proteome</keyword>
<dbReference type="SUPFAM" id="SSF52540">
    <property type="entry name" value="P-loop containing nucleoside triphosphate hydrolases"/>
    <property type="match status" value="1"/>
</dbReference>
<dbReference type="OrthoDB" id="9766423at2"/>
<evidence type="ECO:0000256" key="9">
    <source>
        <dbReference type="ARBA" id="ARBA00022777"/>
    </source>
</evidence>
<sequence length="334" mass="35923">MKPPLFWTNPPTSPGWRSTLLAPLGGLYAFATKRRLSNDAHAYRAPVPVICIGNLNAGGTGKTPTAIALVQHLQARGVSPHVVSRGYGGSLEGPVEVHERTHTADQTGDEPLLLAAFAPTWVAKDRAAGVKAAAEAGAKVILLDDGFQNPSVHKDASIVVVDAQRGFGNGRCIPAGPLREPVKPGLARADILLSIGNTKSQDAFSKTWSDCISMPQISGELKPLPTGMDWTRTPFLAFAGIGHPEKFFATLRDLGATILHAEALDDHQPLSPQLLTRLSMDAQRLGAQLVTTEKDAVRLPQDMRREVLTVPVRLELEDWSEVDAMLDRVLPEQA</sequence>
<organism evidence="14 15">
    <name type="scientific">Shimia haliotis</name>
    <dbReference type="NCBI Taxonomy" id="1280847"/>
    <lineage>
        <taxon>Bacteria</taxon>
        <taxon>Pseudomonadati</taxon>
        <taxon>Pseudomonadota</taxon>
        <taxon>Alphaproteobacteria</taxon>
        <taxon>Rhodobacterales</taxon>
        <taxon>Roseobacteraceae</taxon>
    </lineage>
</organism>
<evidence type="ECO:0000256" key="4">
    <source>
        <dbReference type="ARBA" id="ARBA00016436"/>
    </source>
</evidence>
<comment type="function">
    <text evidence="1 13">Transfers the gamma-phosphate of ATP to the 4'-position of a tetraacyldisaccharide 1-phosphate intermediate (termed DS-1-P) to form tetraacyldisaccharide 1,4'-bis-phosphate (lipid IVA).</text>
</comment>
<dbReference type="UniPathway" id="UPA00359">
    <property type="reaction ID" value="UER00482"/>
</dbReference>